<dbReference type="Gene3D" id="3.10.450.50">
    <property type="match status" value="1"/>
</dbReference>
<dbReference type="InterPro" id="IPR032710">
    <property type="entry name" value="NTF2-like_dom_sf"/>
</dbReference>
<feature type="domain" description="SnoaL-like" evidence="1">
    <location>
        <begin position="11"/>
        <end position="117"/>
    </location>
</feature>
<sequence length="130" mass="14234">MDEHREDRSTVEQLYDAFWRRDGAGLAALLHRDFTGYVSEGMPLGVGGTIPSRASMLNLWSTIAARFRVAPVPEEIVSARDGRFFVLGRYRGTGAAGAPLDAAFVHVIEVRDGAIVSLKQVTDTARWTAN</sequence>
<dbReference type="InterPro" id="IPR037401">
    <property type="entry name" value="SnoaL-like"/>
</dbReference>
<evidence type="ECO:0000313" key="2">
    <source>
        <dbReference type="EMBL" id="WXB13314.1"/>
    </source>
</evidence>
<evidence type="ECO:0000313" key="3">
    <source>
        <dbReference type="Proteomes" id="UP001370348"/>
    </source>
</evidence>
<dbReference type="RefSeq" id="WP_394822936.1">
    <property type="nucleotide sequence ID" value="NZ_CP089984.1"/>
</dbReference>
<evidence type="ECO:0000259" key="1">
    <source>
        <dbReference type="Pfam" id="PF12680"/>
    </source>
</evidence>
<dbReference type="SUPFAM" id="SSF54427">
    <property type="entry name" value="NTF2-like"/>
    <property type="match status" value="1"/>
</dbReference>
<dbReference type="Pfam" id="PF12680">
    <property type="entry name" value="SnoaL_2"/>
    <property type="match status" value="1"/>
</dbReference>
<proteinExistence type="predicted"/>
<reference evidence="2 3" key="1">
    <citation type="submission" date="2021-12" db="EMBL/GenBank/DDBJ databases">
        <title>Discovery of the Pendulisporaceae a myxobacterial family with distinct sporulation behavior and unique specialized metabolism.</title>
        <authorList>
            <person name="Garcia R."/>
            <person name="Popoff A."/>
            <person name="Bader C.D."/>
            <person name="Loehr J."/>
            <person name="Walesch S."/>
            <person name="Walt C."/>
            <person name="Boldt J."/>
            <person name="Bunk B."/>
            <person name="Haeckl F.J.F.P.J."/>
            <person name="Gunesch A.P."/>
            <person name="Birkelbach J."/>
            <person name="Nuebel U."/>
            <person name="Pietschmann T."/>
            <person name="Bach T."/>
            <person name="Mueller R."/>
        </authorList>
    </citation>
    <scope>NUCLEOTIDE SEQUENCE [LARGE SCALE GENOMIC DNA]</scope>
    <source>
        <strain evidence="2 3">MSr11954</strain>
    </source>
</reference>
<dbReference type="Proteomes" id="UP001370348">
    <property type="component" value="Chromosome"/>
</dbReference>
<accession>A0ABZ2LQW0</accession>
<organism evidence="2 3">
    <name type="scientific">Pendulispora albinea</name>
    <dbReference type="NCBI Taxonomy" id="2741071"/>
    <lineage>
        <taxon>Bacteria</taxon>
        <taxon>Pseudomonadati</taxon>
        <taxon>Myxococcota</taxon>
        <taxon>Myxococcia</taxon>
        <taxon>Myxococcales</taxon>
        <taxon>Sorangiineae</taxon>
        <taxon>Pendulisporaceae</taxon>
        <taxon>Pendulispora</taxon>
    </lineage>
</organism>
<gene>
    <name evidence="2" type="ORF">LZC94_36405</name>
</gene>
<name>A0ABZ2LQW0_9BACT</name>
<keyword evidence="3" id="KW-1185">Reference proteome</keyword>
<protein>
    <submittedName>
        <fullName evidence="2">Nuclear transport factor 2 family protein</fullName>
    </submittedName>
</protein>
<dbReference type="EMBL" id="CP089984">
    <property type="protein sequence ID" value="WXB13314.1"/>
    <property type="molecule type" value="Genomic_DNA"/>
</dbReference>